<accession>A0ABW2LFP4</accession>
<sequence>MAVASVLPLAGLGTHISSFAVEVSGALARAAERVPERPDADFLAFGARIREAPNTGSAVRGIGNPGDTATVHLRVLGESVRCADGTTDPHWFDLTDRRTGLSGFVSGCLVQQRHQESANPARSG</sequence>
<name>A0ABW2LFP4_9PSEU</name>
<evidence type="ECO:0008006" key="3">
    <source>
        <dbReference type="Google" id="ProtNLM"/>
    </source>
</evidence>
<reference evidence="2" key="1">
    <citation type="journal article" date="2019" name="Int. J. Syst. Evol. Microbiol.">
        <title>The Global Catalogue of Microorganisms (GCM) 10K type strain sequencing project: providing services to taxonomists for standard genome sequencing and annotation.</title>
        <authorList>
            <consortium name="The Broad Institute Genomics Platform"/>
            <consortium name="The Broad Institute Genome Sequencing Center for Infectious Disease"/>
            <person name="Wu L."/>
            <person name="Ma J."/>
        </authorList>
    </citation>
    <scope>NUCLEOTIDE SEQUENCE [LARGE SCALE GENOMIC DNA]</scope>
    <source>
        <strain evidence="2">WLHS5</strain>
    </source>
</reference>
<dbReference type="EMBL" id="JBHTCJ010000003">
    <property type="protein sequence ID" value="MFC7341307.1"/>
    <property type="molecule type" value="Genomic_DNA"/>
</dbReference>
<proteinExistence type="predicted"/>
<keyword evidence="2" id="KW-1185">Reference proteome</keyword>
<organism evidence="1 2">
    <name type="scientific">Saccharopolyspora griseoalba</name>
    <dbReference type="NCBI Taxonomy" id="1431848"/>
    <lineage>
        <taxon>Bacteria</taxon>
        <taxon>Bacillati</taxon>
        <taxon>Actinomycetota</taxon>
        <taxon>Actinomycetes</taxon>
        <taxon>Pseudonocardiales</taxon>
        <taxon>Pseudonocardiaceae</taxon>
        <taxon>Saccharopolyspora</taxon>
    </lineage>
</organism>
<protein>
    <recommendedName>
        <fullName evidence="3">SH3 domain-containing protein</fullName>
    </recommendedName>
</protein>
<dbReference type="RefSeq" id="WP_380666031.1">
    <property type="nucleotide sequence ID" value="NZ_JBHTCJ010000003.1"/>
</dbReference>
<dbReference type="Proteomes" id="UP001596504">
    <property type="component" value="Unassembled WGS sequence"/>
</dbReference>
<evidence type="ECO:0000313" key="2">
    <source>
        <dbReference type="Proteomes" id="UP001596504"/>
    </source>
</evidence>
<gene>
    <name evidence="1" type="ORF">ACFQRI_07760</name>
</gene>
<comment type="caution">
    <text evidence="1">The sequence shown here is derived from an EMBL/GenBank/DDBJ whole genome shotgun (WGS) entry which is preliminary data.</text>
</comment>
<evidence type="ECO:0000313" key="1">
    <source>
        <dbReference type="EMBL" id="MFC7341307.1"/>
    </source>
</evidence>